<sequence>MKKTTQTNLDGIPLKNTQLNKKLTWRQKQTLLAIYWEVKNYGSVTFSNLVGDIGVASITMSIHLGSLQKKGHILKPAKQFIEMSFEDKLELTEDGINTAEEELHKINSTINDSLDSIFEKLKTDYEKLAYTKSTGFNLTSNSFSKAYTDLIKNKNLTEPVITSIALYAELDSQLNLLMMDKVGKKLNPVYRSLTQNKLSTIIRTGRLSSIAIPIMLKGQVSFNEARNILEDSWAWLNTVQNRQINRYMNEASSLGLITQNAGMISSLKPSATDLILWLATKTGDAFMNTVNPAPKASLIVYKESFNLPTIEDLLSPQNSNLEWAQQIYDDTPKDVYTNSINDAVDILVNQAKVVEKLEGDRLVPKTVMREVNEAPDIKVAFDTILKFSKKENNYVSNVLLAIIANPGITIQGLYNKVKSSTNIELNQLESVITNLAGKGFVHIARSLYSKDLNTVKLYAFSHIPHFEKSKSSNDDNLVGEANAVSKGMEPWILSSIKDFFPSNDEKIQLYEILNYLLKEKEISFDDIEDKSDKRLSRKMGAWSYTLKPFIESDEDFSLIKIPDSRLGEIILDTLQFSLLTSNDALGIYNSAMSNFISKDGDLMKRVEEDAAILKKELLKTKKIK</sequence>
<reference evidence="1" key="1">
    <citation type="submission" date="2014-07" db="EMBL/GenBank/DDBJ databases">
        <title>Methanogenic archaea and the global carbon cycle.</title>
        <authorList>
            <person name="Henriksen J.R."/>
            <person name="Luke J."/>
            <person name="Reinhart S."/>
            <person name="Benedict M.N."/>
            <person name="Youngblut N.D."/>
            <person name="Metcalf M.E."/>
            <person name="Whitaker R.J."/>
            <person name="Metcalf W.W."/>
        </authorList>
    </citation>
    <scope>NUCLEOTIDE SEQUENCE [LARGE SCALE GENOMIC DNA]</scope>
    <source>
        <strain evidence="1">3</strain>
    </source>
</reference>
<dbReference type="GeneID" id="24787522"/>
<organism evidence="1 2">
    <name type="scientific">Methanosarcina barkeri 3</name>
    <dbReference type="NCBI Taxonomy" id="1434107"/>
    <lineage>
        <taxon>Archaea</taxon>
        <taxon>Methanobacteriati</taxon>
        <taxon>Methanobacteriota</taxon>
        <taxon>Stenosarchaea group</taxon>
        <taxon>Methanomicrobia</taxon>
        <taxon>Methanosarcinales</taxon>
        <taxon>Methanosarcinaceae</taxon>
        <taxon>Methanosarcina</taxon>
    </lineage>
</organism>
<dbReference type="KEGG" id="mbak:MSBR3_0096"/>
<dbReference type="RefSeq" id="WP_048105701.1">
    <property type="nucleotide sequence ID" value="NZ_CP009517.1"/>
</dbReference>
<dbReference type="PATRIC" id="fig|1434107.4.peg.111"/>
<dbReference type="HOGENOM" id="CLU_437848_0_0_2"/>
<name>A0A0E3SEQ9_METBA</name>
<proteinExistence type="predicted"/>
<evidence type="ECO:0000313" key="2">
    <source>
        <dbReference type="Proteomes" id="UP000033066"/>
    </source>
</evidence>
<gene>
    <name evidence="1" type="ORF">MSBR3_0096</name>
</gene>
<evidence type="ECO:0000313" key="1">
    <source>
        <dbReference type="EMBL" id="AKB80674.1"/>
    </source>
</evidence>
<dbReference type="EMBL" id="CP009517">
    <property type="protein sequence ID" value="AKB80674.1"/>
    <property type="molecule type" value="Genomic_DNA"/>
</dbReference>
<accession>A0A0E3SEQ9</accession>
<protein>
    <submittedName>
        <fullName evidence="1">Uncharacterized protein</fullName>
    </submittedName>
</protein>
<keyword evidence="2" id="KW-1185">Reference proteome</keyword>
<dbReference type="Proteomes" id="UP000033066">
    <property type="component" value="Chromosome"/>
</dbReference>
<dbReference type="AlphaFoldDB" id="A0A0E3SEQ9"/>